<dbReference type="EMBL" id="VUJU01009339">
    <property type="protein sequence ID" value="KAF0720987.1"/>
    <property type="molecule type" value="Genomic_DNA"/>
</dbReference>
<protein>
    <submittedName>
        <fullName evidence="1">FLYWCH-type domain-containing protein</fullName>
    </submittedName>
</protein>
<dbReference type="Proteomes" id="UP000478052">
    <property type="component" value="Unassembled WGS sequence"/>
</dbReference>
<comment type="caution">
    <text evidence="1">The sequence shown here is derived from an EMBL/GenBank/DDBJ whole genome shotgun (WGS) entry which is preliminary data.</text>
</comment>
<keyword evidence="2" id="KW-1185">Reference proteome</keyword>
<evidence type="ECO:0000313" key="2">
    <source>
        <dbReference type="Proteomes" id="UP000478052"/>
    </source>
</evidence>
<proteinExistence type="predicted"/>
<sequence>LGLVQDYKEKNSEIDSWIRSTIGLTFLTPQEVSLCFIEDFVSPLR</sequence>
<name>A0A6G0W501_APHCR</name>
<organism evidence="1 2">
    <name type="scientific">Aphis craccivora</name>
    <name type="common">Cowpea aphid</name>
    <dbReference type="NCBI Taxonomy" id="307492"/>
    <lineage>
        <taxon>Eukaryota</taxon>
        <taxon>Metazoa</taxon>
        <taxon>Ecdysozoa</taxon>
        <taxon>Arthropoda</taxon>
        <taxon>Hexapoda</taxon>
        <taxon>Insecta</taxon>
        <taxon>Pterygota</taxon>
        <taxon>Neoptera</taxon>
        <taxon>Paraneoptera</taxon>
        <taxon>Hemiptera</taxon>
        <taxon>Sternorrhyncha</taxon>
        <taxon>Aphidomorpha</taxon>
        <taxon>Aphidoidea</taxon>
        <taxon>Aphididae</taxon>
        <taxon>Aphidini</taxon>
        <taxon>Aphis</taxon>
        <taxon>Aphis</taxon>
    </lineage>
</organism>
<feature type="non-terminal residue" evidence="1">
    <location>
        <position position="1"/>
    </location>
</feature>
<dbReference type="AlphaFoldDB" id="A0A6G0W501"/>
<gene>
    <name evidence="1" type="ORF">FWK35_00029941</name>
</gene>
<evidence type="ECO:0000313" key="1">
    <source>
        <dbReference type="EMBL" id="KAF0720987.1"/>
    </source>
</evidence>
<reference evidence="1 2" key="1">
    <citation type="submission" date="2019-08" db="EMBL/GenBank/DDBJ databases">
        <title>Whole genome of Aphis craccivora.</title>
        <authorList>
            <person name="Voronova N.V."/>
            <person name="Shulinski R.S."/>
            <person name="Bandarenka Y.V."/>
            <person name="Zhorov D.G."/>
            <person name="Warner D."/>
        </authorList>
    </citation>
    <scope>NUCLEOTIDE SEQUENCE [LARGE SCALE GENOMIC DNA]</scope>
    <source>
        <strain evidence="1">180601</strain>
        <tissue evidence="1">Whole Body</tissue>
    </source>
</reference>
<accession>A0A6G0W501</accession>